<feature type="region of interest" description="Disordered" evidence="1">
    <location>
        <begin position="403"/>
        <end position="437"/>
    </location>
</feature>
<dbReference type="EMBL" id="FSRU01000001">
    <property type="protein sequence ID" value="SIO40213.1"/>
    <property type="molecule type" value="Genomic_DNA"/>
</dbReference>
<sequence length="437" mass="47819">MAAMDEVNTDRAPGAGSDLSESGEGAALRQEVIVIDTLAAFSALRQPWSALAATAENCPAGLMFPYCELAATHVIVAGGVVNVALVWRNGELLALWPVSIVRKGVLRVAKALTCGSDEEYGGPLLKGSASIELYAVATAAVMHVNADILEMGMVQKDGLLYKSLEGMPQSWVLARLPARWRGLDGYSIRLHDFPRYDDFMATLPKSLRSSLRYSRKRLEAKGTLECGWSKTTGDAETVLTWLFANKRKWAISRGVATPYLMDNQVRDFFIALAQRVDLAATPFVAFVKMEGVPVAASVNLVGSKSVEYFITTYDEAFGTYSVGALLVDFVVEWSHAHGRDFDFRPLHGDYKARWANCQTWHEKHLIVLGARGRLVELPLLFAQAVRVKRKLHALVAERLQTRSKGTKNASKALKSDAKEKAGDVVAPSASSDTRSEQ</sequence>
<dbReference type="Pfam" id="PF13480">
    <property type="entry name" value="Acetyltransf_6"/>
    <property type="match status" value="1"/>
</dbReference>
<evidence type="ECO:0000259" key="2">
    <source>
        <dbReference type="Pfam" id="PF13480"/>
    </source>
</evidence>
<keyword evidence="4" id="KW-1185">Reference proteome</keyword>
<feature type="compositionally biased region" description="Polar residues" evidence="1">
    <location>
        <begin position="428"/>
        <end position="437"/>
    </location>
</feature>
<feature type="region of interest" description="Disordered" evidence="1">
    <location>
        <begin position="1"/>
        <end position="23"/>
    </location>
</feature>
<dbReference type="InterPro" id="IPR038740">
    <property type="entry name" value="BioF2-like_GNAT_dom"/>
</dbReference>
<dbReference type="Proteomes" id="UP000185151">
    <property type="component" value="Unassembled WGS sequence"/>
</dbReference>
<evidence type="ECO:0000256" key="1">
    <source>
        <dbReference type="SAM" id="MobiDB-lite"/>
    </source>
</evidence>
<keyword evidence="3" id="KW-0808">Transferase</keyword>
<dbReference type="OrthoDB" id="8998823at2"/>
<reference evidence="3 4" key="1">
    <citation type="submission" date="2016-11" db="EMBL/GenBank/DDBJ databases">
        <authorList>
            <person name="Jaros S."/>
            <person name="Januszkiewicz K."/>
            <person name="Wedrychowicz H."/>
        </authorList>
    </citation>
    <scope>NUCLEOTIDE SEQUENCE [LARGE SCALE GENOMIC DNA]</scope>
    <source>
        <strain evidence="3 4">GAS95</strain>
    </source>
</reference>
<evidence type="ECO:0000313" key="4">
    <source>
        <dbReference type="Proteomes" id="UP000185151"/>
    </source>
</evidence>
<dbReference type="GO" id="GO:0016740">
    <property type="term" value="F:transferase activity"/>
    <property type="evidence" value="ECO:0007669"/>
    <property type="project" value="UniProtKB-KW"/>
</dbReference>
<dbReference type="SUPFAM" id="SSF55729">
    <property type="entry name" value="Acyl-CoA N-acyltransferases (Nat)"/>
    <property type="match status" value="1"/>
</dbReference>
<accession>A0A1N6J7J9</accession>
<name>A0A1N6J7J9_9BURK</name>
<dbReference type="Gene3D" id="3.40.630.30">
    <property type="match status" value="1"/>
</dbReference>
<dbReference type="InterPro" id="IPR016181">
    <property type="entry name" value="Acyl_CoA_acyltransferase"/>
</dbReference>
<evidence type="ECO:0000313" key="3">
    <source>
        <dbReference type="EMBL" id="SIO40213.1"/>
    </source>
</evidence>
<feature type="compositionally biased region" description="Basic and acidic residues" evidence="1">
    <location>
        <begin position="413"/>
        <end position="422"/>
    </location>
</feature>
<protein>
    <submittedName>
        <fullName evidence="3">Acetyltransferase involved in cellulose biosynthesis, CelD/BcsL family</fullName>
    </submittedName>
</protein>
<gene>
    <name evidence="3" type="ORF">SAMN05444165_2866</name>
</gene>
<dbReference type="AlphaFoldDB" id="A0A1N6J7J9"/>
<feature type="domain" description="BioF2-like acetyltransferase" evidence="2">
    <location>
        <begin position="206"/>
        <end position="351"/>
    </location>
</feature>
<proteinExistence type="predicted"/>
<organism evidence="3 4">
    <name type="scientific">Paraburkholderia phenazinium</name>
    <dbReference type="NCBI Taxonomy" id="60549"/>
    <lineage>
        <taxon>Bacteria</taxon>
        <taxon>Pseudomonadati</taxon>
        <taxon>Pseudomonadota</taxon>
        <taxon>Betaproteobacteria</taxon>
        <taxon>Burkholderiales</taxon>
        <taxon>Burkholderiaceae</taxon>
        <taxon>Paraburkholderia</taxon>
    </lineage>
</organism>